<dbReference type="Proteomes" id="UP000248483">
    <property type="component" value="Unplaced"/>
</dbReference>
<dbReference type="AlphaFoldDB" id="A0A2Y9MN40"/>
<dbReference type="InterPro" id="IPR027417">
    <property type="entry name" value="P-loop_NTPase"/>
</dbReference>
<dbReference type="SUPFAM" id="SSF52540">
    <property type="entry name" value="P-loop containing nucleoside triphosphate hydrolases"/>
    <property type="match status" value="1"/>
</dbReference>
<accession>A0A2Y9MN40</accession>
<sequence length="133" mass="13869">MAGRRVNVNVGVLGHINSGKTALARALSTTTSTAAFDKQPRAQHHARPGLLVLLCAAARAPAAGAAGGRARARARGRAAAAGHAGRLPRARLPHPDHHRCSLCSCDNMEKHGPLGRFIQECACSLSEMLSLDP</sequence>
<name>A0A2Y9MN40_DELLE</name>
<dbReference type="KEGG" id="dle:111171017"/>
<dbReference type="RefSeq" id="XP_022422386.1">
    <property type="nucleotide sequence ID" value="XM_022566678.1"/>
</dbReference>
<evidence type="ECO:0000313" key="2">
    <source>
        <dbReference type="RefSeq" id="XP_022422386.1"/>
    </source>
</evidence>
<organism evidence="1 2">
    <name type="scientific">Delphinapterus leucas</name>
    <name type="common">Beluga whale</name>
    <dbReference type="NCBI Taxonomy" id="9749"/>
    <lineage>
        <taxon>Eukaryota</taxon>
        <taxon>Metazoa</taxon>
        <taxon>Chordata</taxon>
        <taxon>Craniata</taxon>
        <taxon>Vertebrata</taxon>
        <taxon>Euteleostomi</taxon>
        <taxon>Mammalia</taxon>
        <taxon>Eutheria</taxon>
        <taxon>Laurasiatheria</taxon>
        <taxon>Artiodactyla</taxon>
        <taxon>Whippomorpha</taxon>
        <taxon>Cetacea</taxon>
        <taxon>Odontoceti</taxon>
        <taxon>Monodontidae</taxon>
        <taxon>Delphinapterus</taxon>
    </lineage>
</organism>
<keyword evidence="1" id="KW-1185">Reference proteome</keyword>
<dbReference type="STRING" id="9749.A0A2Y9MN40"/>
<dbReference type="Gene3D" id="3.40.50.300">
    <property type="entry name" value="P-loop containing nucleotide triphosphate hydrolases"/>
    <property type="match status" value="1"/>
</dbReference>
<dbReference type="GeneID" id="111171017"/>
<dbReference type="InParanoid" id="A0A2Y9MN40"/>
<reference evidence="2" key="1">
    <citation type="submission" date="2025-08" db="UniProtKB">
        <authorList>
            <consortium name="RefSeq"/>
        </authorList>
    </citation>
    <scope>IDENTIFICATION</scope>
    <source>
        <tissue evidence="2">Blood</tissue>
    </source>
</reference>
<proteinExistence type="predicted"/>
<evidence type="ECO:0000313" key="1">
    <source>
        <dbReference type="Proteomes" id="UP000248483"/>
    </source>
</evidence>
<protein>
    <submittedName>
        <fullName evidence="2">Uncharacterized protein LOC111171017 isoform X1</fullName>
    </submittedName>
</protein>
<gene>
    <name evidence="2" type="primary">LOC111171017</name>
</gene>